<gene>
    <name evidence="1" type="ORF">MLD38_030694</name>
</gene>
<keyword evidence="2" id="KW-1185">Reference proteome</keyword>
<protein>
    <submittedName>
        <fullName evidence="1">Uncharacterized protein</fullName>
    </submittedName>
</protein>
<proteinExistence type="predicted"/>
<name>A0ACB9MMH4_9MYRT</name>
<sequence length="774" mass="84417">MTQRDDDPDYESDPEETRGSLIMRRRAASDDEEVRVAADGGRTEEGEGDQVKRVVRVQSDESEGEGAAPEYDDDDEDEYYSEERYGEGEVGYREDGVEVVDCGVVLPLVVQNDRVIDGGGLENVEGSAREEAGDPSAAKDVAGEWGQDRGEEEEEEKPQGKKENEPFAVPTAGPFYMHDDRFRDNVGWRNRRIFGGRKLWESKDNRKWGHDKYEEMTIQERRNDQRRKGKGNYRGRGRNRAVDWGYPRAYGEKSYDNNHNVAITNTRNPNQVARSVRGRGPRRYESSFRKGSQAPSNQIKQKTAEESLQENVEQSVVSSTNRESNAALAKMQTLASNLNSSSPPFYPSSSSSKDGYSAQRKDAQLGTASQINRSTVVDDNFSVPELNSPSRGKNVSTSIGVEKLSIDDSFAVIAGKPLSPMPVAPVNGSQSLHNQNRFQTQGRAGVFPVDTMSYQLNSQGPVGRASPAMQENFDQKCSMSNRIHAAAQQSGQHAGGGQNSSPSKVPASANSYEVVDAESPTDSSELPGSLVPKGKSPIQGSGRGSVIFSGPPVVGSGGNAGGDQNFPGTPAFLPVMQFGHQRPGGLGLPAVGMAFPGYVAQPQLDMGNSEMTWLPVLTGAAGALGAAYCSPYITIDGSYHSPAGQTTTASSSSKESHSNKPNNEWKPAQRPELLNEDNGQRQNKPRRYSEMNFGHGICLLTLRSTAESSKWCDRWPFLVLSSGLIVPWFLFANSSWNGGGGDIKTPKEDMWGAFEVGNGFIFLAFVDTNRRKIF</sequence>
<dbReference type="Proteomes" id="UP001057402">
    <property type="component" value="Chromosome 9"/>
</dbReference>
<comment type="caution">
    <text evidence="1">The sequence shown here is derived from an EMBL/GenBank/DDBJ whole genome shotgun (WGS) entry which is preliminary data.</text>
</comment>
<dbReference type="EMBL" id="CM042888">
    <property type="protein sequence ID" value="KAI4325281.1"/>
    <property type="molecule type" value="Genomic_DNA"/>
</dbReference>
<evidence type="ECO:0000313" key="1">
    <source>
        <dbReference type="EMBL" id="KAI4325281.1"/>
    </source>
</evidence>
<accession>A0ACB9MMH4</accession>
<reference evidence="2" key="1">
    <citation type="journal article" date="2023" name="Front. Plant Sci.">
        <title>Chromosomal-level genome assembly of Melastoma candidum provides insights into trichome evolution.</title>
        <authorList>
            <person name="Zhong Y."/>
            <person name="Wu W."/>
            <person name="Sun C."/>
            <person name="Zou P."/>
            <person name="Liu Y."/>
            <person name="Dai S."/>
            <person name="Zhou R."/>
        </authorList>
    </citation>
    <scope>NUCLEOTIDE SEQUENCE [LARGE SCALE GENOMIC DNA]</scope>
</reference>
<evidence type="ECO:0000313" key="2">
    <source>
        <dbReference type="Proteomes" id="UP001057402"/>
    </source>
</evidence>
<organism evidence="1 2">
    <name type="scientific">Melastoma candidum</name>
    <dbReference type="NCBI Taxonomy" id="119954"/>
    <lineage>
        <taxon>Eukaryota</taxon>
        <taxon>Viridiplantae</taxon>
        <taxon>Streptophyta</taxon>
        <taxon>Embryophyta</taxon>
        <taxon>Tracheophyta</taxon>
        <taxon>Spermatophyta</taxon>
        <taxon>Magnoliopsida</taxon>
        <taxon>eudicotyledons</taxon>
        <taxon>Gunneridae</taxon>
        <taxon>Pentapetalae</taxon>
        <taxon>rosids</taxon>
        <taxon>malvids</taxon>
        <taxon>Myrtales</taxon>
        <taxon>Melastomataceae</taxon>
        <taxon>Melastomatoideae</taxon>
        <taxon>Melastomateae</taxon>
        <taxon>Melastoma</taxon>
    </lineage>
</organism>